<dbReference type="EMBL" id="JAPFFF010000047">
    <property type="protein sequence ID" value="KAK8840325.1"/>
    <property type="molecule type" value="Genomic_DNA"/>
</dbReference>
<evidence type="ECO:0000313" key="2">
    <source>
        <dbReference type="Proteomes" id="UP001470230"/>
    </source>
</evidence>
<proteinExistence type="predicted"/>
<comment type="caution">
    <text evidence="1">The sequence shown here is derived from an EMBL/GenBank/DDBJ whole genome shotgun (WGS) entry which is preliminary data.</text>
</comment>
<evidence type="ECO:0000313" key="1">
    <source>
        <dbReference type="EMBL" id="KAK8840325.1"/>
    </source>
</evidence>
<gene>
    <name evidence="1" type="ORF">M9Y10_030881</name>
</gene>
<organism evidence="1 2">
    <name type="scientific">Tritrichomonas musculus</name>
    <dbReference type="NCBI Taxonomy" id="1915356"/>
    <lineage>
        <taxon>Eukaryota</taxon>
        <taxon>Metamonada</taxon>
        <taxon>Parabasalia</taxon>
        <taxon>Tritrichomonadida</taxon>
        <taxon>Tritrichomonadidae</taxon>
        <taxon>Tritrichomonas</taxon>
    </lineage>
</organism>
<sequence length="97" mass="11268">MKYLPIRTAHLIGFLIKTKDDACICQALKLCSMLNEEQLAYTTIAQDYFDQNIKGKHVSHRIIYPSVIHVHQKAALHILKVLLKKEEIKSQNDNNYF</sequence>
<protein>
    <submittedName>
        <fullName evidence="1">Uncharacterized protein</fullName>
    </submittedName>
</protein>
<dbReference type="Proteomes" id="UP001470230">
    <property type="component" value="Unassembled WGS sequence"/>
</dbReference>
<name>A0ABR2H2A0_9EUKA</name>
<keyword evidence="2" id="KW-1185">Reference proteome</keyword>
<accession>A0ABR2H2A0</accession>
<reference evidence="1 2" key="1">
    <citation type="submission" date="2024-04" db="EMBL/GenBank/DDBJ databases">
        <title>Tritrichomonas musculus Genome.</title>
        <authorList>
            <person name="Alves-Ferreira E."/>
            <person name="Grigg M."/>
            <person name="Lorenzi H."/>
            <person name="Galac M."/>
        </authorList>
    </citation>
    <scope>NUCLEOTIDE SEQUENCE [LARGE SCALE GENOMIC DNA]</scope>
    <source>
        <strain evidence="1 2">EAF2021</strain>
    </source>
</reference>